<dbReference type="AlphaFoldDB" id="A0A250KM03"/>
<reference evidence="1 2" key="1">
    <citation type="submission" date="2016-12" db="EMBL/GenBank/DDBJ databases">
        <title>Genome sequencing of Methylocaldum marinum.</title>
        <authorList>
            <person name="Takeuchi M."/>
            <person name="Kamagata Y."/>
            <person name="Hiraoka S."/>
            <person name="Oshima K."/>
            <person name="Hattori M."/>
            <person name="Iwasaki W."/>
        </authorList>
    </citation>
    <scope>NUCLEOTIDE SEQUENCE [LARGE SCALE GENOMIC DNA]</scope>
    <source>
        <strain evidence="1 2">S8</strain>
    </source>
</reference>
<dbReference type="InterPro" id="IPR036465">
    <property type="entry name" value="vWFA_dom_sf"/>
</dbReference>
<dbReference type="SUPFAM" id="SSF53300">
    <property type="entry name" value="vWA-like"/>
    <property type="match status" value="1"/>
</dbReference>
<proteinExistence type="predicted"/>
<keyword evidence="2" id="KW-1185">Reference proteome</keyword>
<dbReference type="Proteomes" id="UP000266313">
    <property type="component" value="Chromosome"/>
</dbReference>
<name>A0A250KM03_9GAMM</name>
<protein>
    <recommendedName>
        <fullName evidence="3">VWA domain-containing protein</fullName>
    </recommendedName>
</protein>
<evidence type="ECO:0008006" key="3">
    <source>
        <dbReference type="Google" id="ProtNLM"/>
    </source>
</evidence>
<organism evidence="1 2">
    <name type="scientific">Methylocaldum marinum</name>
    <dbReference type="NCBI Taxonomy" id="1432792"/>
    <lineage>
        <taxon>Bacteria</taxon>
        <taxon>Pseudomonadati</taxon>
        <taxon>Pseudomonadota</taxon>
        <taxon>Gammaproteobacteria</taxon>
        <taxon>Methylococcales</taxon>
        <taxon>Methylococcaceae</taxon>
        <taxon>Methylocaldum</taxon>
    </lineage>
</organism>
<gene>
    <name evidence="1" type="ORF">sS8_0627</name>
</gene>
<accession>A0A250KM03</accession>
<dbReference type="OrthoDB" id="5430236at2"/>
<evidence type="ECO:0000313" key="1">
    <source>
        <dbReference type="EMBL" id="BBA32592.1"/>
    </source>
</evidence>
<dbReference type="KEGG" id="mmai:sS8_0627"/>
<evidence type="ECO:0000313" key="2">
    <source>
        <dbReference type="Proteomes" id="UP000266313"/>
    </source>
</evidence>
<dbReference type="RefSeq" id="WP_119628362.1">
    <property type="nucleotide sequence ID" value="NZ_AP017928.1"/>
</dbReference>
<dbReference type="EMBL" id="AP017928">
    <property type="protein sequence ID" value="BBA32592.1"/>
    <property type="molecule type" value="Genomic_DNA"/>
</dbReference>
<sequence length="236" mass="25886">MNDSKKLPSQSSSSDVQAFLKKLAQTPNVKPAGRKGRLIFALDATASREPTWQEACRIQADMFDAAATLGGLEIQLCYYRGMADFEAFPWLVRAEELRRRMALVQCVGGYTQIGKVLEHTLQETRTGKVDALVFVGDSMEENVDFICKIAGELGLLGVKAFLFQEGFDPTAELAFKQIAKLTQGAHCRFDAGSARQLRDLLNAVAVYAAGGLKALENYSRTRGGVVLQLAHQIKKP</sequence>